<reference evidence="2" key="1">
    <citation type="submission" date="2022-12" db="EMBL/GenBank/DDBJ databases">
        <authorList>
            <person name="Alioto T."/>
            <person name="Alioto T."/>
            <person name="Gomez Garrido J."/>
        </authorList>
    </citation>
    <scope>NUCLEOTIDE SEQUENCE</scope>
</reference>
<protein>
    <submittedName>
        <fullName evidence="2">Uncharacterized protein</fullName>
    </submittedName>
</protein>
<proteinExistence type="predicted"/>
<feature type="region of interest" description="Disordered" evidence="1">
    <location>
        <begin position="108"/>
        <end position="134"/>
    </location>
</feature>
<keyword evidence="3" id="KW-1185">Reference proteome</keyword>
<name>A0AA35KAN5_9SAUR</name>
<gene>
    <name evidence="2" type="ORF">PODLI_1B007930</name>
</gene>
<evidence type="ECO:0000256" key="1">
    <source>
        <dbReference type="SAM" id="MobiDB-lite"/>
    </source>
</evidence>
<feature type="region of interest" description="Disordered" evidence="1">
    <location>
        <begin position="186"/>
        <end position="216"/>
    </location>
</feature>
<dbReference type="AlphaFoldDB" id="A0AA35KAN5"/>
<organism evidence="2 3">
    <name type="scientific">Podarcis lilfordi</name>
    <name type="common">Lilford's wall lizard</name>
    <dbReference type="NCBI Taxonomy" id="74358"/>
    <lineage>
        <taxon>Eukaryota</taxon>
        <taxon>Metazoa</taxon>
        <taxon>Chordata</taxon>
        <taxon>Craniata</taxon>
        <taxon>Vertebrata</taxon>
        <taxon>Euteleostomi</taxon>
        <taxon>Lepidosauria</taxon>
        <taxon>Squamata</taxon>
        <taxon>Bifurcata</taxon>
        <taxon>Unidentata</taxon>
        <taxon>Episquamata</taxon>
        <taxon>Laterata</taxon>
        <taxon>Lacertibaenia</taxon>
        <taxon>Lacertidae</taxon>
        <taxon>Podarcis</taxon>
    </lineage>
</organism>
<sequence length="216" mass="22385">MGYQNYTGGNCGPEQRWRPPGALEAVRLRLPLTLATGHVGRAAPAPEGHRCPIPDFEETAASAKGSTKRTRLVPGPLALQVAGQTANPFSPPGILEILWNPDLSSLVPRSSEAESEPKLESATPRAPTATKATKPSAQFCSALGGLPGTAAGALSLRRSGPASSTAAWEELLGCVSACESREEFVAGASGGGEGRAAPRADGAFAQKQETKFLQRE</sequence>
<dbReference type="EMBL" id="OX395130">
    <property type="protein sequence ID" value="CAI5773864.1"/>
    <property type="molecule type" value="Genomic_DNA"/>
</dbReference>
<evidence type="ECO:0000313" key="3">
    <source>
        <dbReference type="Proteomes" id="UP001178461"/>
    </source>
</evidence>
<dbReference type="Proteomes" id="UP001178461">
    <property type="component" value="Chromosome 5"/>
</dbReference>
<evidence type="ECO:0000313" key="2">
    <source>
        <dbReference type="EMBL" id="CAI5773864.1"/>
    </source>
</evidence>
<feature type="compositionally biased region" description="Low complexity" evidence="1">
    <location>
        <begin position="121"/>
        <end position="134"/>
    </location>
</feature>
<accession>A0AA35KAN5</accession>